<comment type="caution">
    <text evidence="1">The sequence shown here is derived from an EMBL/GenBank/DDBJ whole genome shotgun (WGS) entry which is preliminary data.</text>
</comment>
<dbReference type="EMBL" id="JAPDMQ010000550">
    <property type="protein sequence ID" value="KAK0522930.1"/>
    <property type="molecule type" value="Genomic_DNA"/>
</dbReference>
<protein>
    <submittedName>
        <fullName evidence="1">Uncharacterized protein</fullName>
    </submittedName>
</protein>
<proteinExistence type="predicted"/>
<dbReference type="Proteomes" id="UP001176521">
    <property type="component" value="Unassembled WGS sequence"/>
</dbReference>
<sequence length="436" mass="48674">MAYTGPLPSSLWEQIAAAAVWTRPELVRRGDGASVAWQEDPRDHPLIALSQTSRSLRRITAPLIWANIALQGRGKHTIANIDRVRKLIVCLSPGGIHASPARSYLRTLDINIDLNPDRLDFMTFDCFQGPSSAPTYRDLLVLMDRLGQALSGTSLRNLRFLGSSNHPTDGFLRAIGRGCPQLEHVELAYGFDFLPATREMDGAGPSVPDPLHALWQVKSASIGLGDSVNPDAIRLLDTPSVCNIVADAPHLFLWLRGELGPGAPPEADNKLVYLKTSASFLYRYQNLVPAWARFNRILEKNDKENEDIEDTFAEGEMVPLESEPEGEDYEEEISWVRAAAALRPSLDLLAQNKPNMGAQDVINMIATQPVFAPWYQAWFDPDRVEPESRWEKEDLPPVVEGPALAEDILHHWRKSAHSRLEAPSPPERWLTAWSFM</sequence>
<organism evidence="1 2">
    <name type="scientific">Tilletia horrida</name>
    <dbReference type="NCBI Taxonomy" id="155126"/>
    <lineage>
        <taxon>Eukaryota</taxon>
        <taxon>Fungi</taxon>
        <taxon>Dikarya</taxon>
        <taxon>Basidiomycota</taxon>
        <taxon>Ustilaginomycotina</taxon>
        <taxon>Exobasidiomycetes</taxon>
        <taxon>Tilletiales</taxon>
        <taxon>Tilletiaceae</taxon>
        <taxon>Tilletia</taxon>
    </lineage>
</organism>
<gene>
    <name evidence="1" type="ORF">OC842_006319</name>
</gene>
<keyword evidence="2" id="KW-1185">Reference proteome</keyword>
<reference evidence="1" key="1">
    <citation type="journal article" date="2023" name="PhytoFront">
        <title>Draft Genome Resources of Seven Strains of Tilletia horrida, Causal Agent of Kernel Smut of Rice.</title>
        <authorList>
            <person name="Khanal S."/>
            <person name="Antony Babu S."/>
            <person name="Zhou X.G."/>
        </authorList>
    </citation>
    <scope>NUCLEOTIDE SEQUENCE</scope>
    <source>
        <strain evidence="1">TX3</strain>
    </source>
</reference>
<name>A0AAN6G652_9BASI</name>
<evidence type="ECO:0000313" key="2">
    <source>
        <dbReference type="Proteomes" id="UP001176521"/>
    </source>
</evidence>
<accession>A0AAN6G652</accession>
<evidence type="ECO:0000313" key="1">
    <source>
        <dbReference type="EMBL" id="KAK0522930.1"/>
    </source>
</evidence>
<dbReference type="AlphaFoldDB" id="A0AAN6G652"/>